<feature type="transmembrane region" description="Helical" evidence="1">
    <location>
        <begin position="69"/>
        <end position="94"/>
    </location>
</feature>
<gene>
    <name evidence="2" type="ORF">ACFPJ5_04430</name>
</gene>
<comment type="caution">
    <text evidence="2">The sequence shown here is derived from an EMBL/GenBank/DDBJ whole genome shotgun (WGS) entry which is preliminary data.</text>
</comment>
<evidence type="ECO:0000313" key="3">
    <source>
        <dbReference type="Proteomes" id="UP001596201"/>
    </source>
</evidence>
<evidence type="ECO:0000313" key="2">
    <source>
        <dbReference type="EMBL" id="MFC5366173.1"/>
    </source>
</evidence>
<keyword evidence="1" id="KW-1133">Transmembrane helix</keyword>
<evidence type="ECO:0000256" key="1">
    <source>
        <dbReference type="SAM" id="Phobius"/>
    </source>
</evidence>
<keyword evidence="1" id="KW-0812">Transmembrane</keyword>
<dbReference type="AlphaFoldDB" id="A0ABD5R8A9"/>
<feature type="transmembrane region" description="Helical" evidence="1">
    <location>
        <begin position="38"/>
        <end position="57"/>
    </location>
</feature>
<sequence length="108" mass="11194">MSLSDVRDGAEVDTDTSLPDVRELIESVVSGYPLAGRILGIEAALLSLAVVTALVGTQTQTHGVGLLNLLSGLLIVTAMIVAVVSVVAAVVVAAHRAFVDLRREYSPV</sequence>
<name>A0ABD5R8A9_9EURY</name>
<accession>A0ABD5R8A9</accession>
<dbReference type="EMBL" id="JBHSKX010000001">
    <property type="protein sequence ID" value="MFC5366173.1"/>
    <property type="molecule type" value="Genomic_DNA"/>
</dbReference>
<proteinExistence type="predicted"/>
<dbReference type="Proteomes" id="UP001596201">
    <property type="component" value="Unassembled WGS sequence"/>
</dbReference>
<dbReference type="RefSeq" id="WP_227228474.1">
    <property type="nucleotide sequence ID" value="NZ_JAJCVJ010000001.1"/>
</dbReference>
<keyword evidence="3" id="KW-1185">Reference proteome</keyword>
<reference evidence="2 3" key="1">
    <citation type="journal article" date="2019" name="Int. J. Syst. Evol. Microbiol.">
        <title>The Global Catalogue of Microorganisms (GCM) 10K type strain sequencing project: providing services to taxonomists for standard genome sequencing and annotation.</title>
        <authorList>
            <consortium name="The Broad Institute Genomics Platform"/>
            <consortium name="The Broad Institute Genome Sequencing Center for Infectious Disease"/>
            <person name="Wu L."/>
            <person name="Ma J."/>
        </authorList>
    </citation>
    <scope>NUCLEOTIDE SEQUENCE [LARGE SCALE GENOMIC DNA]</scope>
    <source>
        <strain evidence="2 3">CGMCC 1.12237</strain>
    </source>
</reference>
<protein>
    <submittedName>
        <fullName evidence="2">Uncharacterized protein</fullName>
    </submittedName>
</protein>
<organism evidence="2 3">
    <name type="scientific">Salinirubrum litoreum</name>
    <dbReference type="NCBI Taxonomy" id="1126234"/>
    <lineage>
        <taxon>Archaea</taxon>
        <taxon>Methanobacteriati</taxon>
        <taxon>Methanobacteriota</taxon>
        <taxon>Stenosarchaea group</taxon>
        <taxon>Halobacteria</taxon>
        <taxon>Halobacteriales</taxon>
        <taxon>Haloferacaceae</taxon>
        <taxon>Salinirubrum</taxon>
    </lineage>
</organism>
<keyword evidence="1" id="KW-0472">Membrane</keyword>